<protein>
    <submittedName>
        <fullName evidence="1">Uncharacterized protein</fullName>
    </submittedName>
</protein>
<accession>A0A0V0YZ23</accession>
<dbReference type="OrthoDB" id="5930201at2759"/>
<proteinExistence type="predicted"/>
<organism evidence="1 2">
    <name type="scientific">Trichinella britovi</name>
    <name type="common">Parasitic roundworm</name>
    <dbReference type="NCBI Taxonomy" id="45882"/>
    <lineage>
        <taxon>Eukaryota</taxon>
        <taxon>Metazoa</taxon>
        <taxon>Ecdysozoa</taxon>
        <taxon>Nematoda</taxon>
        <taxon>Enoplea</taxon>
        <taxon>Dorylaimia</taxon>
        <taxon>Trichinellida</taxon>
        <taxon>Trichinellidae</taxon>
        <taxon>Trichinella</taxon>
    </lineage>
</organism>
<reference evidence="1 2" key="1">
    <citation type="submission" date="2015-01" db="EMBL/GenBank/DDBJ databases">
        <title>Evolution of Trichinella species and genotypes.</title>
        <authorList>
            <person name="Korhonen P.K."/>
            <person name="Edoardo P."/>
            <person name="Giuseppe L.R."/>
            <person name="Gasser R.B."/>
        </authorList>
    </citation>
    <scope>NUCLEOTIDE SEQUENCE [LARGE SCALE GENOMIC DNA]</scope>
    <source>
        <strain evidence="1">ISS120</strain>
    </source>
</reference>
<dbReference type="EMBL" id="JYDI01005243">
    <property type="protein sequence ID" value="KRY05034.1"/>
    <property type="molecule type" value="Genomic_DNA"/>
</dbReference>
<evidence type="ECO:0000313" key="1">
    <source>
        <dbReference type="EMBL" id="KRY05034.1"/>
    </source>
</evidence>
<gene>
    <name evidence="1" type="ORF">T03_8691</name>
</gene>
<dbReference type="AlphaFoldDB" id="A0A0V0YZ23"/>
<evidence type="ECO:0000313" key="2">
    <source>
        <dbReference type="Proteomes" id="UP000054653"/>
    </source>
</evidence>
<sequence>MNPQVEDSHPFPLIVSELASGHEKNLQESFLCPSGFLSRAFRYR</sequence>
<comment type="caution">
    <text evidence="1">The sequence shown here is derived from an EMBL/GenBank/DDBJ whole genome shotgun (WGS) entry which is preliminary data.</text>
</comment>
<keyword evidence="2" id="KW-1185">Reference proteome</keyword>
<dbReference type="Proteomes" id="UP000054653">
    <property type="component" value="Unassembled WGS sequence"/>
</dbReference>
<name>A0A0V0YZ23_TRIBR</name>